<dbReference type="InterPro" id="IPR013595">
    <property type="entry name" value="Pept_S33_TAP-like_C"/>
</dbReference>
<dbReference type="RefSeq" id="WP_184752582.1">
    <property type="nucleotide sequence ID" value="NZ_BAABEK010000002.1"/>
</dbReference>
<accession>A0A7W7W7M3</accession>
<evidence type="ECO:0000313" key="7">
    <source>
        <dbReference type="EMBL" id="MBB4936194.1"/>
    </source>
</evidence>
<name>A0A7W7W7M3_9ACTN</name>
<dbReference type="PANTHER" id="PTHR43248:SF29">
    <property type="entry name" value="TRIPEPTIDYL AMINOPEPTIDASE"/>
    <property type="match status" value="1"/>
</dbReference>
<keyword evidence="3" id="KW-0378">Hydrolase</keyword>
<feature type="domain" description="Peptidase S33 tripeptidyl aminopeptidase-like C-terminal" evidence="6">
    <location>
        <begin position="427"/>
        <end position="519"/>
    </location>
</feature>
<feature type="signal peptide" evidence="5">
    <location>
        <begin position="1"/>
        <end position="19"/>
    </location>
</feature>
<dbReference type="EMBL" id="JACHJU010000001">
    <property type="protein sequence ID" value="MBB4936194.1"/>
    <property type="molecule type" value="Genomic_DNA"/>
</dbReference>
<sequence>MRRILATASATAILSSALAACGNGAMTNGYGAAGGPSTPDSVQSPAQGSAEPAGPIAWSACTDLERPDGQAPAKPDPNLRCGKLKVPLDYAKPTGEMLDMAVIKVKATGPGERIGSLVFNFGGPGASGVDTLARAAKVFGTLRARYDLVSFDPRGVERSSGVRCGDSKIMDKFTSMNSLATTPAEQAEMDQTVKEFADACQQTSGKILPYVGTVNAARDMDRLREAVGDKQLNYFGISYGTQLGAVYATHFAKNVGRFVLDSPLDPSVGLDKRTLVQTRGFQHAYEAFLKDCVKGPGPCEIGADTTIANKNVDTFLTDLEKKPLQVGARELTQGLASTGVSAALYSNLTWPLLEQGLSRGFKGDGRILLALADSYNGRKPDGSYSTLMSSFPAISCVDTAERPTPQELSATQAEAMKISPLFASQGMGSICRLWPVPGSDEARKVNAAGSGPIVVVGGTGDPATPYEWAPRLTEDLKTGVLVTYKGEGHGAYLSGDACVKKVVDGYLIGGKTPAKGTTCPTS</sequence>
<dbReference type="AlphaFoldDB" id="A0A7W7W7M3"/>
<dbReference type="Gene3D" id="3.40.50.1820">
    <property type="entry name" value="alpha/beta hydrolase"/>
    <property type="match status" value="1"/>
</dbReference>
<dbReference type="PROSITE" id="PS51257">
    <property type="entry name" value="PROKAR_LIPOPROTEIN"/>
    <property type="match status" value="1"/>
</dbReference>
<dbReference type="Pfam" id="PF08386">
    <property type="entry name" value="Abhydrolase_4"/>
    <property type="match status" value="1"/>
</dbReference>
<dbReference type="InterPro" id="IPR051601">
    <property type="entry name" value="Serine_prot/Carboxylest_S33"/>
</dbReference>
<feature type="chain" id="PRO_5030910849" evidence="5">
    <location>
        <begin position="20"/>
        <end position="522"/>
    </location>
</feature>
<evidence type="ECO:0000256" key="1">
    <source>
        <dbReference type="ARBA" id="ARBA00010088"/>
    </source>
</evidence>
<keyword evidence="8" id="KW-1185">Reference proteome</keyword>
<proteinExistence type="inferred from homology"/>
<evidence type="ECO:0000256" key="4">
    <source>
        <dbReference type="SAM" id="MobiDB-lite"/>
    </source>
</evidence>
<organism evidence="7 8">
    <name type="scientific">Streptosporangium album</name>
    <dbReference type="NCBI Taxonomy" id="47479"/>
    <lineage>
        <taxon>Bacteria</taxon>
        <taxon>Bacillati</taxon>
        <taxon>Actinomycetota</taxon>
        <taxon>Actinomycetes</taxon>
        <taxon>Streptosporangiales</taxon>
        <taxon>Streptosporangiaceae</taxon>
        <taxon>Streptosporangium</taxon>
    </lineage>
</organism>
<protein>
    <submittedName>
        <fullName evidence="7">Pimeloyl-ACP methyl ester carboxylesterase</fullName>
    </submittedName>
</protein>
<feature type="region of interest" description="Disordered" evidence="4">
    <location>
        <begin position="32"/>
        <end position="54"/>
    </location>
</feature>
<evidence type="ECO:0000313" key="8">
    <source>
        <dbReference type="Proteomes" id="UP000534286"/>
    </source>
</evidence>
<evidence type="ECO:0000259" key="6">
    <source>
        <dbReference type="Pfam" id="PF08386"/>
    </source>
</evidence>
<evidence type="ECO:0000256" key="3">
    <source>
        <dbReference type="ARBA" id="ARBA00022801"/>
    </source>
</evidence>
<dbReference type="InterPro" id="IPR029058">
    <property type="entry name" value="AB_hydrolase_fold"/>
</dbReference>
<comment type="caution">
    <text evidence="7">The sequence shown here is derived from an EMBL/GenBank/DDBJ whole genome shotgun (WGS) entry which is preliminary data.</text>
</comment>
<dbReference type="PANTHER" id="PTHR43248">
    <property type="entry name" value="2-SUCCINYL-6-HYDROXY-2,4-CYCLOHEXADIENE-1-CARBOXYLATE SYNTHASE"/>
    <property type="match status" value="1"/>
</dbReference>
<dbReference type="Proteomes" id="UP000534286">
    <property type="component" value="Unassembled WGS sequence"/>
</dbReference>
<keyword evidence="2 5" id="KW-0732">Signal</keyword>
<dbReference type="GO" id="GO:0016787">
    <property type="term" value="F:hydrolase activity"/>
    <property type="evidence" value="ECO:0007669"/>
    <property type="project" value="UniProtKB-KW"/>
</dbReference>
<feature type="compositionally biased region" description="Polar residues" evidence="4">
    <location>
        <begin position="38"/>
        <end position="47"/>
    </location>
</feature>
<evidence type="ECO:0000256" key="2">
    <source>
        <dbReference type="ARBA" id="ARBA00022729"/>
    </source>
</evidence>
<gene>
    <name evidence="7" type="ORF">FHR32_000499</name>
</gene>
<dbReference type="SUPFAM" id="SSF53474">
    <property type="entry name" value="alpha/beta-Hydrolases"/>
    <property type="match status" value="1"/>
</dbReference>
<comment type="similarity">
    <text evidence="1">Belongs to the peptidase S33 family.</text>
</comment>
<reference evidence="7 8" key="1">
    <citation type="submission" date="2020-08" db="EMBL/GenBank/DDBJ databases">
        <title>Sequencing the genomes of 1000 actinobacteria strains.</title>
        <authorList>
            <person name="Klenk H.-P."/>
        </authorList>
    </citation>
    <scope>NUCLEOTIDE SEQUENCE [LARGE SCALE GENOMIC DNA]</scope>
    <source>
        <strain evidence="7 8">DSM 43023</strain>
    </source>
</reference>
<evidence type="ECO:0000256" key="5">
    <source>
        <dbReference type="SAM" id="SignalP"/>
    </source>
</evidence>